<sequence length="42" mass="4674">MSFFSIPRLSSPSGTNSFPWTLQPTAAHRTFSKYSSLVPLTQ</sequence>
<protein>
    <submittedName>
        <fullName evidence="1">Uncharacterized protein</fullName>
    </submittedName>
</protein>
<evidence type="ECO:0000313" key="2">
    <source>
        <dbReference type="EMBL" id="CAA7407829.1"/>
    </source>
</evidence>
<organism evidence="1">
    <name type="scientific">Spirodela intermedia</name>
    <name type="common">Intermediate duckweed</name>
    <dbReference type="NCBI Taxonomy" id="51605"/>
    <lineage>
        <taxon>Eukaryota</taxon>
        <taxon>Viridiplantae</taxon>
        <taxon>Streptophyta</taxon>
        <taxon>Embryophyta</taxon>
        <taxon>Tracheophyta</taxon>
        <taxon>Spermatophyta</taxon>
        <taxon>Magnoliopsida</taxon>
        <taxon>Liliopsida</taxon>
        <taxon>Araceae</taxon>
        <taxon>Lemnoideae</taxon>
        <taxon>Spirodela</taxon>
    </lineage>
</organism>
<keyword evidence="3" id="KW-1185">Reference proteome</keyword>
<proteinExistence type="predicted"/>
<dbReference type="EMBL" id="LR743601">
    <property type="protein sequence ID" value="CAA2631500.1"/>
    <property type="molecule type" value="Genomic_DNA"/>
</dbReference>
<dbReference type="EMBL" id="LR746277">
    <property type="protein sequence ID" value="CAA7407829.1"/>
    <property type="molecule type" value="Genomic_DNA"/>
</dbReference>
<dbReference type="Proteomes" id="UP000663760">
    <property type="component" value="Chromosome 14"/>
</dbReference>
<evidence type="ECO:0000313" key="3">
    <source>
        <dbReference type="Proteomes" id="UP000663760"/>
    </source>
</evidence>
<dbReference type="AlphaFoldDB" id="A0A7I8JME1"/>
<accession>A0A7I8JME1</accession>
<gene>
    <name evidence="1" type="ORF">SI7747_14017148</name>
    <name evidence="2" type="ORF">SI8410_14018507</name>
</gene>
<name>A0A7I8JME1_SPIIN</name>
<evidence type="ECO:0000313" key="1">
    <source>
        <dbReference type="EMBL" id="CAA2631500.1"/>
    </source>
</evidence>
<reference evidence="1" key="1">
    <citation type="submission" date="2019-12" db="EMBL/GenBank/DDBJ databases">
        <authorList>
            <person name="Scholz U."/>
            <person name="Mascher M."/>
            <person name="Fiebig A."/>
        </authorList>
    </citation>
    <scope>NUCLEOTIDE SEQUENCE</scope>
</reference>